<dbReference type="STRING" id="1643428.GCA_001442855_00533"/>
<dbReference type="OrthoDB" id="9784857at2"/>
<sequence>MADRIKKSEIKNFLIEFSRRNQFKPMVVEKGVGRKKERIFEDVYFLGFHCRMEIGSGDKIYLFRATKDYQYIGEIVFEIENPKGILFDKDGEIDSVTITARGSRFIVKVFGRQNEEMRRETIAKVAYFIWQRKGGIGSQELENWAEAERIVQDWERIFTEGFIRV</sequence>
<proteinExistence type="predicted"/>
<dbReference type="InterPro" id="IPR021327">
    <property type="entry name" value="DUF2934"/>
</dbReference>
<keyword evidence="2" id="KW-1185">Reference proteome</keyword>
<organism evidence="1 2">
    <name type="scientific">Candidatus Thermokryptus mobilis</name>
    <dbReference type="NCBI Taxonomy" id="1643428"/>
    <lineage>
        <taxon>Bacteria</taxon>
        <taxon>Pseudomonadati</taxon>
        <taxon>Candidatus Kryptoniota</taxon>
        <taxon>Candidatus Thermokryptus</taxon>
    </lineage>
</organism>
<name>A0A0S4MUN2_9BACT</name>
<dbReference type="EMBL" id="FAOO01000003">
    <property type="protein sequence ID" value="CUU02650.1"/>
    <property type="molecule type" value="Genomic_DNA"/>
</dbReference>
<dbReference type="AlphaFoldDB" id="A0A0S4MUN2"/>
<dbReference type="Pfam" id="PF11154">
    <property type="entry name" value="DUF2934"/>
    <property type="match status" value="1"/>
</dbReference>
<dbReference type="RefSeq" id="WP_140944342.1">
    <property type="nucleotide sequence ID" value="NZ_FAOO01000003.1"/>
</dbReference>
<accession>A0A0S4MUN2</accession>
<protein>
    <submittedName>
        <fullName evidence="1">Uncharacterized protein</fullName>
    </submittedName>
</protein>
<dbReference type="Proteomes" id="UP000320623">
    <property type="component" value="Unassembled WGS sequence"/>
</dbReference>
<reference evidence="2" key="1">
    <citation type="submission" date="2015-11" db="EMBL/GenBank/DDBJ databases">
        <authorList>
            <person name="Varghese N."/>
        </authorList>
    </citation>
    <scope>NUCLEOTIDE SEQUENCE [LARGE SCALE GENOMIC DNA]</scope>
</reference>
<evidence type="ECO:0000313" key="1">
    <source>
        <dbReference type="EMBL" id="CUU02650.1"/>
    </source>
</evidence>
<evidence type="ECO:0000313" key="2">
    <source>
        <dbReference type="Proteomes" id="UP000320623"/>
    </source>
</evidence>
<gene>
    <name evidence="1" type="ORF">JGI1_00548</name>
</gene>